<dbReference type="AlphaFoldDB" id="A0A3D9S0Q1"/>
<evidence type="ECO:0000313" key="2">
    <source>
        <dbReference type="Proteomes" id="UP000256429"/>
    </source>
</evidence>
<organism evidence="1 2">
    <name type="scientific">Lutibacter oceani</name>
    <dbReference type="NCBI Taxonomy" id="1853311"/>
    <lineage>
        <taxon>Bacteria</taxon>
        <taxon>Pseudomonadati</taxon>
        <taxon>Bacteroidota</taxon>
        <taxon>Flavobacteriia</taxon>
        <taxon>Flavobacteriales</taxon>
        <taxon>Flavobacteriaceae</taxon>
        <taxon>Lutibacter</taxon>
    </lineage>
</organism>
<dbReference type="OrthoDB" id="980645at2"/>
<evidence type="ECO:0000313" key="1">
    <source>
        <dbReference type="EMBL" id="REE82272.1"/>
    </source>
</evidence>
<reference evidence="1 2" key="1">
    <citation type="submission" date="2018-08" db="EMBL/GenBank/DDBJ databases">
        <title>Genomic Encyclopedia of Type Strains, Phase III (KMG-III): the genomes of soil and plant-associated and newly described type strains.</title>
        <authorList>
            <person name="Whitman W."/>
        </authorList>
    </citation>
    <scope>NUCLEOTIDE SEQUENCE [LARGE SCALE GENOMIC DNA]</scope>
    <source>
        <strain evidence="1 2">325-5</strain>
    </source>
</reference>
<keyword evidence="2" id="KW-1185">Reference proteome</keyword>
<sequence length="128" mass="15079">MKNQFLGIFFYLLYLLAMVRPVLPIIEYYANYDYIATVLCENRDKPYLECNGKCYLEKQLKEVNHDNHEHKSTIPQINLEDYPVSPIDQYGYKISNINTEYLNQVFGINQISSDYYTSILKPPPKLVL</sequence>
<protein>
    <submittedName>
        <fullName evidence="1">Uncharacterized protein</fullName>
    </submittedName>
</protein>
<proteinExistence type="predicted"/>
<dbReference type="Proteomes" id="UP000256429">
    <property type="component" value="Unassembled WGS sequence"/>
</dbReference>
<gene>
    <name evidence="1" type="ORF">BX611_1818</name>
</gene>
<dbReference type="RefSeq" id="WP_115880292.1">
    <property type="nucleotide sequence ID" value="NZ_QTTQ01000010.1"/>
</dbReference>
<dbReference type="EMBL" id="QTTQ01000010">
    <property type="protein sequence ID" value="REE82272.1"/>
    <property type="molecule type" value="Genomic_DNA"/>
</dbReference>
<name>A0A3D9S0Q1_9FLAO</name>
<comment type="caution">
    <text evidence="1">The sequence shown here is derived from an EMBL/GenBank/DDBJ whole genome shotgun (WGS) entry which is preliminary data.</text>
</comment>
<accession>A0A3D9S0Q1</accession>